<evidence type="ECO:0000313" key="2">
    <source>
        <dbReference type="EMBL" id="KFM62069.1"/>
    </source>
</evidence>
<dbReference type="AlphaFoldDB" id="A0A087TAD0"/>
<evidence type="ECO:0000313" key="3">
    <source>
        <dbReference type="Proteomes" id="UP000054359"/>
    </source>
</evidence>
<protein>
    <submittedName>
        <fullName evidence="2">Uncharacterized protein</fullName>
    </submittedName>
</protein>
<feature type="compositionally biased region" description="Low complexity" evidence="1">
    <location>
        <begin position="57"/>
        <end position="89"/>
    </location>
</feature>
<feature type="non-terminal residue" evidence="2">
    <location>
        <position position="166"/>
    </location>
</feature>
<accession>A0A087TAD0</accession>
<feature type="compositionally biased region" description="Polar residues" evidence="1">
    <location>
        <begin position="151"/>
        <end position="166"/>
    </location>
</feature>
<proteinExistence type="predicted"/>
<dbReference type="OrthoDB" id="10501620at2759"/>
<feature type="compositionally biased region" description="Low complexity" evidence="1">
    <location>
        <begin position="122"/>
        <end position="141"/>
    </location>
</feature>
<dbReference type="Proteomes" id="UP000054359">
    <property type="component" value="Unassembled WGS sequence"/>
</dbReference>
<evidence type="ECO:0000256" key="1">
    <source>
        <dbReference type="SAM" id="MobiDB-lite"/>
    </source>
</evidence>
<dbReference type="EMBL" id="KK114275">
    <property type="protein sequence ID" value="KFM62069.1"/>
    <property type="molecule type" value="Genomic_DNA"/>
</dbReference>
<organism evidence="2 3">
    <name type="scientific">Stegodyphus mimosarum</name>
    <name type="common">African social velvet spider</name>
    <dbReference type="NCBI Taxonomy" id="407821"/>
    <lineage>
        <taxon>Eukaryota</taxon>
        <taxon>Metazoa</taxon>
        <taxon>Ecdysozoa</taxon>
        <taxon>Arthropoda</taxon>
        <taxon>Chelicerata</taxon>
        <taxon>Arachnida</taxon>
        <taxon>Araneae</taxon>
        <taxon>Araneomorphae</taxon>
        <taxon>Entelegynae</taxon>
        <taxon>Eresoidea</taxon>
        <taxon>Eresidae</taxon>
        <taxon>Stegodyphus</taxon>
    </lineage>
</organism>
<feature type="compositionally biased region" description="Polar residues" evidence="1">
    <location>
        <begin position="95"/>
        <end position="110"/>
    </location>
</feature>
<keyword evidence="3" id="KW-1185">Reference proteome</keyword>
<sequence>MWQMYSVFEEIFGRQTMTTSNNEPLKHVVVGDRIKGSSMKPSKSKSSERPTADTAASPQISSSITVTSIPSTPVIALSSNSTPTVPSPVAETKSESPISANSTMSSQNKVPTAGALPSGSASVKSSPQSSERPSDSPSAPSDHQFQKRQELTSSGVTPAVAQSSNP</sequence>
<gene>
    <name evidence="2" type="ORF">X975_03446</name>
</gene>
<feature type="compositionally biased region" description="Basic and acidic residues" evidence="1">
    <location>
        <begin position="24"/>
        <end position="35"/>
    </location>
</feature>
<name>A0A087TAD0_STEMI</name>
<feature type="region of interest" description="Disordered" evidence="1">
    <location>
        <begin position="16"/>
        <end position="166"/>
    </location>
</feature>
<reference evidence="2 3" key="1">
    <citation type="submission" date="2013-11" db="EMBL/GenBank/DDBJ databases">
        <title>Genome sequencing of Stegodyphus mimosarum.</title>
        <authorList>
            <person name="Bechsgaard J."/>
        </authorList>
    </citation>
    <scope>NUCLEOTIDE SEQUENCE [LARGE SCALE GENOMIC DNA]</scope>
</reference>